<accession>A0ACC1S920</accession>
<comment type="caution">
    <text evidence="1">The sequence shown here is derived from an EMBL/GenBank/DDBJ whole genome shotgun (WGS) entry which is preliminary data.</text>
</comment>
<protein>
    <submittedName>
        <fullName evidence="1">Uncharacterized protein</fullName>
    </submittedName>
</protein>
<keyword evidence="2" id="KW-1185">Reference proteome</keyword>
<name>A0ACC1S920_9APHY</name>
<organism evidence="1 2">
    <name type="scientific">Phlebia brevispora</name>
    <dbReference type="NCBI Taxonomy" id="194682"/>
    <lineage>
        <taxon>Eukaryota</taxon>
        <taxon>Fungi</taxon>
        <taxon>Dikarya</taxon>
        <taxon>Basidiomycota</taxon>
        <taxon>Agaricomycotina</taxon>
        <taxon>Agaricomycetes</taxon>
        <taxon>Polyporales</taxon>
        <taxon>Meruliaceae</taxon>
        <taxon>Phlebia</taxon>
    </lineage>
</organism>
<dbReference type="EMBL" id="JANHOG010001589">
    <property type="protein sequence ID" value="KAJ3534681.1"/>
    <property type="molecule type" value="Genomic_DNA"/>
</dbReference>
<evidence type="ECO:0000313" key="1">
    <source>
        <dbReference type="EMBL" id="KAJ3534681.1"/>
    </source>
</evidence>
<dbReference type="Proteomes" id="UP001148662">
    <property type="component" value="Unassembled WGS sequence"/>
</dbReference>
<proteinExistence type="predicted"/>
<reference evidence="1" key="1">
    <citation type="submission" date="2022-07" db="EMBL/GenBank/DDBJ databases">
        <title>Genome Sequence of Phlebia brevispora.</title>
        <authorList>
            <person name="Buettner E."/>
        </authorList>
    </citation>
    <scope>NUCLEOTIDE SEQUENCE</scope>
    <source>
        <strain evidence="1">MPL23</strain>
    </source>
</reference>
<evidence type="ECO:0000313" key="2">
    <source>
        <dbReference type="Proteomes" id="UP001148662"/>
    </source>
</evidence>
<sequence>MAIFQSPYPSVPVSEESYATFLLKPESNPYPLDTVAYIDGLTDQTHTRKQHAEQVLALASGLRNAEHVGLLPLSRGSTVLVFSPNSILYPVVMMATGFAGIIPAYANSGYLAQELTHAYKISQSSHIIAHPSLLQVTLDALQNVGISKDEAKRRVILMSRKPDTPSKLRADGWKDFDDLVPDGRIPLPEKFDGAAAQEDAVIYFSSGTTGMNKAIVLSHRNVTSVLAMLAAVVSFYDHGRDVLIAVIPFYHIYGGHLLAFLSFMKGVPLVVLPRFIPEHFLSAVDKFKVTHLPLVPPLLTFLARHPLVDKYNLASIRRVVAGAAPVIPAMFDQCSERFAKRGFKIYPGGGYGMSETSGIVSLLSGVEFDQNKGSVGPLMPNMEGRLVGDDGDDVPIGSPGEIWLRGPNIVKQVAAECNSIHCTFTPDGWLMTGDVGVRNEGGFMWIVDRKKELIKYKGFQVAPAELEAILSDHPGVTDSGVVGIFSEEEGTELPRAYVVPKDLELLKKPNSLPQDVQEWLKGRVAHFKQLRGGVILVDSIPRSAAGKILRRNLRDQAQAHPMRAKL</sequence>
<gene>
    <name evidence="1" type="ORF">NM688_g7099</name>
</gene>